<proteinExistence type="predicted"/>
<dbReference type="PANTHER" id="PTHR34293:SF1">
    <property type="entry name" value="HTH-TYPE TRANSCRIPTIONAL REGULATOR TRMBL2"/>
    <property type="match status" value="1"/>
</dbReference>
<dbReference type="PANTHER" id="PTHR34293">
    <property type="entry name" value="HTH-TYPE TRANSCRIPTIONAL REGULATOR TRMBL2"/>
    <property type="match status" value="1"/>
</dbReference>
<feature type="domain" description="HTH luxR-type" evidence="1">
    <location>
        <begin position="158"/>
        <end position="215"/>
    </location>
</feature>
<accession>A0ABP8URG3</accession>
<evidence type="ECO:0000313" key="2">
    <source>
        <dbReference type="EMBL" id="GAA4637702.1"/>
    </source>
</evidence>
<comment type="caution">
    <text evidence="2">The sequence shown here is derived from an EMBL/GenBank/DDBJ whole genome shotgun (WGS) entry which is preliminary data.</text>
</comment>
<dbReference type="Proteomes" id="UP001501442">
    <property type="component" value="Unassembled WGS sequence"/>
</dbReference>
<dbReference type="InterPro" id="IPR051797">
    <property type="entry name" value="TrmB-like"/>
</dbReference>
<evidence type="ECO:0000259" key="1">
    <source>
        <dbReference type="SMART" id="SM00421"/>
    </source>
</evidence>
<protein>
    <submittedName>
        <fullName evidence="2">Response regulator transcription factor</fullName>
    </submittedName>
</protein>
<dbReference type="InterPro" id="IPR000792">
    <property type="entry name" value="Tscrpt_reg_LuxR_C"/>
</dbReference>
<dbReference type="InterPro" id="IPR036388">
    <property type="entry name" value="WH-like_DNA-bd_sf"/>
</dbReference>
<name>A0ABP8URG3_9ACTN</name>
<gene>
    <name evidence="2" type="ORF">GCM10023196_092570</name>
</gene>
<organism evidence="2 3">
    <name type="scientific">Actinoallomurus vinaceus</name>
    <dbReference type="NCBI Taxonomy" id="1080074"/>
    <lineage>
        <taxon>Bacteria</taxon>
        <taxon>Bacillati</taxon>
        <taxon>Actinomycetota</taxon>
        <taxon>Actinomycetes</taxon>
        <taxon>Streptosporangiales</taxon>
        <taxon>Thermomonosporaceae</taxon>
        <taxon>Actinoallomurus</taxon>
    </lineage>
</organism>
<dbReference type="RefSeq" id="WP_345440874.1">
    <property type="nucleotide sequence ID" value="NZ_BAABHK010000020.1"/>
</dbReference>
<dbReference type="SMART" id="SM00421">
    <property type="entry name" value="HTH_LUXR"/>
    <property type="match status" value="1"/>
</dbReference>
<keyword evidence="3" id="KW-1185">Reference proteome</keyword>
<evidence type="ECO:0000313" key="3">
    <source>
        <dbReference type="Proteomes" id="UP001501442"/>
    </source>
</evidence>
<dbReference type="EMBL" id="BAABHK010000020">
    <property type="protein sequence ID" value="GAA4637702.1"/>
    <property type="molecule type" value="Genomic_DNA"/>
</dbReference>
<sequence length="222" mass="24382">MTSDQVITVRGERELSARTAHLFTGVTSEFICAATDMDTWSHRDTRKAITARMRPQLTEGEVVVRKLYTPAALANEEQRDHLLAVAGMGARVRICATGLPHETIIIDRRVMILAGTVMAGDREFTVTTSPTLISGVLSLVEATWEAATEITAYLHRDAPQVDAEGRRILQALGDGLTDEVAARRLGLSLRTYRRRVAELMRLLGSESRFQAGVHAGEFGLIP</sequence>
<dbReference type="Gene3D" id="1.10.10.10">
    <property type="entry name" value="Winged helix-like DNA-binding domain superfamily/Winged helix DNA-binding domain"/>
    <property type="match status" value="1"/>
</dbReference>
<reference evidence="3" key="1">
    <citation type="journal article" date="2019" name="Int. J. Syst. Evol. Microbiol.">
        <title>The Global Catalogue of Microorganisms (GCM) 10K type strain sequencing project: providing services to taxonomists for standard genome sequencing and annotation.</title>
        <authorList>
            <consortium name="The Broad Institute Genomics Platform"/>
            <consortium name="The Broad Institute Genome Sequencing Center for Infectious Disease"/>
            <person name="Wu L."/>
            <person name="Ma J."/>
        </authorList>
    </citation>
    <scope>NUCLEOTIDE SEQUENCE [LARGE SCALE GENOMIC DNA]</scope>
    <source>
        <strain evidence="3">JCM 17939</strain>
    </source>
</reference>
<dbReference type="SUPFAM" id="SSF46894">
    <property type="entry name" value="C-terminal effector domain of the bipartite response regulators"/>
    <property type="match status" value="1"/>
</dbReference>
<dbReference type="InterPro" id="IPR016032">
    <property type="entry name" value="Sig_transdc_resp-reg_C-effctor"/>
</dbReference>